<dbReference type="InterPro" id="IPR008962">
    <property type="entry name" value="PapD-like_sf"/>
</dbReference>
<dbReference type="GO" id="GO:0030288">
    <property type="term" value="C:outer membrane-bounded periplasmic space"/>
    <property type="evidence" value="ECO:0007669"/>
    <property type="project" value="InterPro"/>
</dbReference>
<comment type="subcellular location">
    <subcellularLocation>
        <location evidence="1 8">Periplasm</location>
    </subcellularLocation>
</comment>
<dbReference type="Proteomes" id="UP000477739">
    <property type="component" value="Unassembled WGS sequence"/>
</dbReference>
<keyword evidence="4" id="KW-0732">Signal</keyword>
<evidence type="ECO:0000313" key="11">
    <source>
        <dbReference type="EMBL" id="MTH45707.1"/>
    </source>
</evidence>
<dbReference type="InterPro" id="IPR036316">
    <property type="entry name" value="Pili_assmbl_chap_C_dom_sf"/>
</dbReference>
<evidence type="ECO:0000256" key="1">
    <source>
        <dbReference type="ARBA" id="ARBA00004418"/>
    </source>
</evidence>
<comment type="similarity">
    <text evidence="2 8">Belongs to the periplasmic pilus chaperone family.</text>
</comment>
<dbReference type="InterPro" id="IPR050643">
    <property type="entry name" value="Periplasmic_pilus_chap"/>
</dbReference>
<evidence type="ECO:0000256" key="7">
    <source>
        <dbReference type="ARBA" id="ARBA00023319"/>
    </source>
</evidence>
<dbReference type="InterPro" id="IPR016148">
    <property type="entry name" value="Pili_assmbl_chaperone_C"/>
</dbReference>
<keyword evidence="7" id="KW-0393">Immunoglobulin domain</keyword>
<dbReference type="PRINTS" id="PR00969">
    <property type="entry name" value="CHAPERONPILI"/>
</dbReference>
<dbReference type="Gene3D" id="2.60.40.10">
    <property type="entry name" value="Immunoglobulins"/>
    <property type="match status" value="2"/>
</dbReference>
<dbReference type="InterPro" id="IPR013783">
    <property type="entry name" value="Ig-like_fold"/>
</dbReference>
<dbReference type="SUPFAM" id="SSF49584">
    <property type="entry name" value="Periplasmic chaperone C-domain"/>
    <property type="match status" value="1"/>
</dbReference>
<dbReference type="InterPro" id="IPR001829">
    <property type="entry name" value="Pili_assmbl_chaperone_bac"/>
</dbReference>
<evidence type="ECO:0000256" key="3">
    <source>
        <dbReference type="ARBA" id="ARBA00022558"/>
    </source>
</evidence>
<evidence type="ECO:0000256" key="5">
    <source>
        <dbReference type="ARBA" id="ARBA00022764"/>
    </source>
</evidence>
<accession>A0A6L6IIK4</accession>
<dbReference type="EMBL" id="WMJZ01000005">
    <property type="protein sequence ID" value="MTH45707.1"/>
    <property type="molecule type" value="Genomic_DNA"/>
</dbReference>
<dbReference type="PANTHER" id="PTHR30251:SF2">
    <property type="entry name" value="FIMBRIAL CHAPERONE YADV-RELATED"/>
    <property type="match status" value="1"/>
</dbReference>
<name>A0A6L6IIK4_9ENTR</name>
<gene>
    <name evidence="11" type="ORF">GJV78_05395</name>
</gene>
<dbReference type="Pfam" id="PF02753">
    <property type="entry name" value="PapD_C"/>
    <property type="match status" value="1"/>
</dbReference>
<dbReference type="SUPFAM" id="SSF49354">
    <property type="entry name" value="PapD-like"/>
    <property type="match status" value="1"/>
</dbReference>
<dbReference type="AlphaFoldDB" id="A0A6L6IIK4"/>
<sequence length="239" mass="26677">MNSALRLFLIFSLTLSSFQALSSVIIYGTRVIYPSDEKEITVRLENNGNKPSLVQVWMDKGDSSAKVSQLELPFVILPPVARIEPAQGQTLRITYTGDNLPQDRESVFWLNVLDIPARQENATSNRIEMAFRSRIKFFYRPSGLNIGSVGEQVEKLSWSTAPCDKKQCIVIKNPTPLFVTLSNIKIMSGDKVITSLSGSMIPPFGSESYPSKTMPGSNPLFIEYINDFGSPVKLQIKHE</sequence>
<dbReference type="FunFam" id="2.60.40.10:FF:000458">
    <property type="entry name" value="Molecular chaperone FimC"/>
    <property type="match status" value="1"/>
</dbReference>
<dbReference type="GO" id="GO:0071555">
    <property type="term" value="P:cell wall organization"/>
    <property type="evidence" value="ECO:0007669"/>
    <property type="project" value="InterPro"/>
</dbReference>
<evidence type="ECO:0000259" key="10">
    <source>
        <dbReference type="Pfam" id="PF02753"/>
    </source>
</evidence>
<comment type="caution">
    <text evidence="11">The sequence shown here is derived from an EMBL/GenBank/DDBJ whole genome shotgun (WGS) entry which is preliminary data.</text>
</comment>
<dbReference type="Pfam" id="PF00345">
    <property type="entry name" value="PapD_N"/>
    <property type="match status" value="1"/>
</dbReference>
<keyword evidence="5" id="KW-0574">Periplasm</keyword>
<dbReference type="InterPro" id="IPR018046">
    <property type="entry name" value="Pili_assmbl_chaperone_CS"/>
</dbReference>
<reference evidence="11 12" key="1">
    <citation type="submission" date="2019-11" db="EMBL/GenBank/DDBJ databases">
        <title>Escherichia alba sp. nov. isolated from the gut of plastic-eating superworms Zophobas atratus.</title>
        <authorList>
            <person name="Yang Y."/>
        </authorList>
    </citation>
    <scope>NUCLEOTIDE SEQUENCE [LARGE SCALE GENOMIC DNA]</scope>
    <source>
        <strain evidence="12">BIT-B35</strain>
    </source>
</reference>
<evidence type="ECO:0000256" key="4">
    <source>
        <dbReference type="ARBA" id="ARBA00022729"/>
    </source>
</evidence>
<dbReference type="PROSITE" id="PS00635">
    <property type="entry name" value="PILI_CHAPERONE"/>
    <property type="match status" value="1"/>
</dbReference>
<feature type="domain" description="Pili assembly chaperone N-terminal" evidence="9">
    <location>
        <begin position="24"/>
        <end position="144"/>
    </location>
</feature>
<protein>
    <submittedName>
        <fullName evidence="11">Fimbria/pilus periplasmic chaperone</fullName>
    </submittedName>
</protein>
<evidence type="ECO:0000259" key="9">
    <source>
        <dbReference type="Pfam" id="PF00345"/>
    </source>
</evidence>
<organism evidence="11 12">
    <name type="scientific">Intestinirhabdus alba</name>
    <dbReference type="NCBI Taxonomy" id="2899544"/>
    <lineage>
        <taxon>Bacteria</taxon>
        <taxon>Pseudomonadati</taxon>
        <taxon>Pseudomonadota</taxon>
        <taxon>Gammaproteobacteria</taxon>
        <taxon>Enterobacterales</taxon>
        <taxon>Enterobacteriaceae</taxon>
        <taxon>Intestinirhabdus</taxon>
    </lineage>
</organism>
<feature type="domain" description="Pili assembly chaperone C-terminal" evidence="10">
    <location>
        <begin position="171"/>
        <end position="231"/>
    </location>
</feature>
<evidence type="ECO:0000256" key="8">
    <source>
        <dbReference type="RuleBase" id="RU003918"/>
    </source>
</evidence>
<evidence type="ECO:0000256" key="2">
    <source>
        <dbReference type="ARBA" id="ARBA00007399"/>
    </source>
</evidence>
<evidence type="ECO:0000313" key="12">
    <source>
        <dbReference type="Proteomes" id="UP000477739"/>
    </source>
</evidence>
<dbReference type="PANTHER" id="PTHR30251">
    <property type="entry name" value="PILUS ASSEMBLY CHAPERONE"/>
    <property type="match status" value="1"/>
</dbReference>
<dbReference type="RefSeq" id="WP_155107359.1">
    <property type="nucleotide sequence ID" value="NZ_WMJZ01000005.1"/>
</dbReference>
<evidence type="ECO:0000256" key="6">
    <source>
        <dbReference type="ARBA" id="ARBA00023186"/>
    </source>
</evidence>
<dbReference type="InterPro" id="IPR016147">
    <property type="entry name" value="Pili_assmbl_chaperone_N"/>
</dbReference>
<keyword evidence="3" id="KW-1029">Fimbrium biogenesis</keyword>
<keyword evidence="12" id="KW-1185">Reference proteome</keyword>
<keyword evidence="6 8" id="KW-0143">Chaperone</keyword>
<proteinExistence type="inferred from homology"/>
<dbReference type="OrthoDB" id="9131059at2"/>